<dbReference type="Pfam" id="PF13639">
    <property type="entry name" value="zf-RING_2"/>
    <property type="match status" value="1"/>
</dbReference>
<dbReference type="Gene3D" id="3.30.40.10">
    <property type="entry name" value="Zinc/RING finger domain, C3HC4 (zinc finger)"/>
    <property type="match status" value="2"/>
</dbReference>
<keyword evidence="10" id="KW-1185">Reference proteome</keyword>
<accession>G2QHM9</accession>
<dbReference type="KEGG" id="mtm:MYCTH_2306607"/>
<evidence type="ECO:0000313" key="10">
    <source>
        <dbReference type="Proteomes" id="UP000007322"/>
    </source>
</evidence>
<dbReference type="GeneID" id="11513765"/>
<dbReference type="OrthoDB" id="273556at2759"/>
<reference evidence="9 10" key="1">
    <citation type="journal article" date="2011" name="Nat. Biotechnol.">
        <title>Comparative genomic analysis of the thermophilic biomass-degrading fungi Myceliophthora thermophila and Thielavia terrestris.</title>
        <authorList>
            <person name="Berka R.M."/>
            <person name="Grigoriev I.V."/>
            <person name="Otillar R."/>
            <person name="Salamov A."/>
            <person name="Grimwood J."/>
            <person name="Reid I."/>
            <person name="Ishmael N."/>
            <person name="John T."/>
            <person name="Darmond C."/>
            <person name="Moisan M.-C."/>
            <person name="Henrissat B."/>
            <person name="Coutinho P.M."/>
            <person name="Lombard V."/>
            <person name="Natvig D.O."/>
            <person name="Lindquist E."/>
            <person name="Schmutz J."/>
            <person name="Lucas S."/>
            <person name="Harris P."/>
            <person name="Powlowski J."/>
            <person name="Bellemare A."/>
            <person name="Taylor D."/>
            <person name="Butler G."/>
            <person name="de Vries R.P."/>
            <person name="Allijn I.E."/>
            <person name="van den Brink J."/>
            <person name="Ushinsky S."/>
            <person name="Storms R."/>
            <person name="Powell A.J."/>
            <person name="Paulsen I.T."/>
            <person name="Elbourne L.D.H."/>
            <person name="Baker S.E."/>
            <person name="Magnuson J."/>
            <person name="LaBoissiere S."/>
            <person name="Clutterbuck A.J."/>
            <person name="Martinez D."/>
            <person name="Wogulis M."/>
            <person name="de Leon A.L."/>
            <person name="Rey M.W."/>
            <person name="Tsang A."/>
        </authorList>
    </citation>
    <scope>NUCLEOTIDE SEQUENCE [LARGE SCALE GENOMIC DNA]</scope>
    <source>
        <strain evidence="10">ATCC 42464 / BCRC 31852 / DSM 1799</strain>
    </source>
</reference>
<dbReference type="PROSITE" id="PS50271">
    <property type="entry name" value="ZF_UBP"/>
    <property type="match status" value="1"/>
</dbReference>
<evidence type="ECO:0000256" key="2">
    <source>
        <dbReference type="ARBA" id="ARBA00022771"/>
    </source>
</evidence>
<feature type="coiled-coil region" evidence="5">
    <location>
        <begin position="611"/>
        <end position="652"/>
    </location>
</feature>
<feature type="region of interest" description="Disordered" evidence="6">
    <location>
        <begin position="374"/>
        <end position="398"/>
    </location>
</feature>
<dbReference type="InterPro" id="IPR001607">
    <property type="entry name" value="Znf_UBP"/>
</dbReference>
<evidence type="ECO:0000259" key="7">
    <source>
        <dbReference type="PROSITE" id="PS50089"/>
    </source>
</evidence>
<dbReference type="InterPro" id="IPR001841">
    <property type="entry name" value="Znf_RING"/>
</dbReference>
<dbReference type="eggNOG" id="KOG0804">
    <property type="taxonomic scope" value="Eukaryota"/>
</dbReference>
<dbReference type="InterPro" id="IPR011422">
    <property type="entry name" value="BRAP2/ETP1_RRM"/>
</dbReference>
<organism evidence="9 10">
    <name type="scientific">Thermothelomyces thermophilus (strain ATCC 42464 / BCRC 31852 / DSM 1799)</name>
    <name type="common">Sporotrichum thermophile</name>
    <dbReference type="NCBI Taxonomy" id="573729"/>
    <lineage>
        <taxon>Eukaryota</taxon>
        <taxon>Fungi</taxon>
        <taxon>Dikarya</taxon>
        <taxon>Ascomycota</taxon>
        <taxon>Pezizomycotina</taxon>
        <taxon>Sordariomycetes</taxon>
        <taxon>Sordariomycetidae</taxon>
        <taxon>Sordariales</taxon>
        <taxon>Chaetomiaceae</taxon>
        <taxon>Thermothelomyces</taxon>
    </lineage>
</organism>
<feature type="domain" description="UBP-type" evidence="8">
    <location>
        <begin position="449"/>
        <end position="559"/>
    </location>
</feature>
<dbReference type="GO" id="GO:0016567">
    <property type="term" value="P:protein ubiquitination"/>
    <property type="evidence" value="ECO:0007669"/>
    <property type="project" value="TreeGrafter"/>
</dbReference>
<dbReference type="PROSITE" id="PS50089">
    <property type="entry name" value="ZF_RING_2"/>
    <property type="match status" value="1"/>
</dbReference>
<evidence type="ECO:0000256" key="4">
    <source>
        <dbReference type="PROSITE-ProRule" id="PRU00502"/>
    </source>
</evidence>
<dbReference type="InterPro" id="IPR047243">
    <property type="entry name" value="RING-H2_BRAP2"/>
</dbReference>
<dbReference type="OMA" id="SIECIDM"/>
<evidence type="ECO:0000256" key="3">
    <source>
        <dbReference type="ARBA" id="ARBA00022833"/>
    </source>
</evidence>
<gene>
    <name evidence="9" type="ORF">MYCTH_2306607</name>
</gene>
<evidence type="ECO:0000259" key="8">
    <source>
        <dbReference type="PROSITE" id="PS50271"/>
    </source>
</evidence>
<feature type="compositionally biased region" description="Polar residues" evidence="6">
    <location>
        <begin position="17"/>
        <end position="31"/>
    </location>
</feature>
<keyword evidence="1" id="KW-0479">Metal-binding</keyword>
<dbReference type="CDD" id="cd16457">
    <property type="entry name" value="RING-H2_BRAP2"/>
    <property type="match status" value="1"/>
</dbReference>
<dbReference type="GO" id="GO:0007265">
    <property type="term" value="P:Ras protein signal transduction"/>
    <property type="evidence" value="ECO:0007669"/>
    <property type="project" value="TreeGrafter"/>
</dbReference>
<dbReference type="GO" id="GO:0005737">
    <property type="term" value="C:cytoplasm"/>
    <property type="evidence" value="ECO:0007669"/>
    <property type="project" value="TreeGrafter"/>
</dbReference>
<proteinExistence type="predicted"/>
<dbReference type="InterPro" id="IPR034931">
    <property type="entry name" value="ETP1_RRM"/>
</dbReference>
<dbReference type="SMART" id="SM00290">
    <property type="entry name" value="ZnF_UBP"/>
    <property type="match status" value="1"/>
</dbReference>
<dbReference type="PANTHER" id="PTHR24007">
    <property type="entry name" value="BRCA1-ASSOCIATED PROTEIN"/>
    <property type="match status" value="1"/>
</dbReference>
<dbReference type="RefSeq" id="XP_003664134.1">
    <property type="nucleotide sequence ID" value="XM_003664086.1"/>
</dbReference>
<keyword evidence="5" id="KW-0175">Coiled coil</keyword>
<feature type="domain" description="RING-type" evidence="7">
    <location>
        <begin position="416"/>
        <end position="455"/>
    </location>
</feature>
<dbReference type="GO" id="GO:0008270">
    <property type="term" value="F:zinc ion binding"/>
    <property type="evidence" value="ECO:0007669"/>
    <property type="project" value="UniProtKB-KW"/>
</dbReference>
<protein>
    <submittedName>
        <fullName evidence="9">Uncharacterized protein</fullName>
    </submittedName>
</protein>
<keyword evidence="3" id="KW-0862">Zinc</keyword>
<dbReference type="Pfam" id="PF07576">
    <property type="entry name" value="BRAP2"/>
    <property type="match status" value="1"/>
</dbReference>
<feature type="compositionally biased region" description="Basic and acidic residues" evidence="6">
    <location>
        <begin position="378"/>
        <end position="390"/>
    </location>
</feature>
<dbReference type="VEuPathDB" id="FungiDB:MYCTH_2306607"/>
<evidence type="ECO:0000256" key="1">
    <source>
        <dbReference type="ARBA" id="ARBA00022723"/>
    </source>
</evidence>
<sequence>MPPYYHLIFELYATPDPTVTSPASTGKGSTSTHDDIWIPSPGASIFDELPSHPRTKAHTRQQQQQQQQQQRRLPEHWLQRRPELDGYYDYGLDRSADGENYRCEESSSISVAAVAAAAANTRVIDCGAQRGTTHDTTSDGTSYRAPLNERQSRAIHEAESAPRVEDGFGPDKAVRDWRFGRVRIESFDSSVDEEKTGKMAGGQETGDAAATAAAAATPAASLGPNLGGMGLATKARYVPLETKNTEAGWGIVHLYREGNESGVVNGQSGVSDGPSQAQRGGDEEGTILCIPAVPSYMSPSDFLGFVGEKWRGYVSHYRMVMTSTMSRYMVLMKFRDSGRAREWRKAFDGKPFDSVETEICHVTFIKSITVETPNQADPQRRYSEGNKDRFSPTSPLVNSLKPFPPPTPNLIELPTCAVCLERMDDTTGLMTILCQHVFHCTCLQTWKGSGCPVCRATNPKPAQNYDPDDPYSQPFGSGVANICNNCNCTDDLWICLICGNVGCGRYNGGHAKEHWKMTAHSFSLELETQHVWDYAGDMWVHRLIRDKGDGKIVELPRNNGNDQRPAAPGGGGVASQEDVVPRAKLDSIGMEYTHLLTSQLESQRLYFEEMVNKAADKAAKASAAAESASRQAAEALSELAALREEHRVLKDETVPSLERELSKEKNRAAKSAELARNLSKALQEEKEVSAGLMKRIEHIKTQSEGTEKLVEQLRAENEELKEMNRDLTMFISGQEKLREMEKEGMVEQGELEEGIVGVAEGSKGRRKARGKKK</sequence>
<dbReference type="Pfam" id="PF02148">
    <property type="entry name" value="zf-UBP"/>
    <property type="match status" value="1"/>
</dbReference>
<dbReference type="PANTHER" id="PTHR24007:SF7">
    <property type="entry name" value="BRCA1-ASSOCIATED PROTEIN"/>
    <property type="match status" value="1"/>
</dbReference>
<dbReference type="EMBL" id="CP003005">
    <property type="protein sequence ID" value="AEO58889.1"/>
    <property type="molecule type" value="Genomic_DNA"/>
</dbReference>
<dbReference type="AlphaFoldDB" id="G2QHM9"/>
<evidence type="ECO:0000256" key="5">
    <source>
        <dbReference type="SAM" id="Coils"/>
    </source>
</evidence>
<feature type="region of interest" description="Disordered" evidence="6">
    <location>
        <begin position="16"/>
        <end position="79"/>
    </location>
</feature>
<feature type="compositionally biased region" description="Low complexity" evidence="6">
    <location>
        <begin position="60"/>
        <end position="71"/>
    </location>
</feature>
<dbReference type="SUPFAM" id="SSF57850">
    <property type="entry name" value="RING/U-box"/>
    <property type="match status" value="2"/>
</dbReference>
<dbReference type="InterPro" id="IPR013083">
    <property type="entry name" value="Znf_RING/FYVE/PHD"/>
</dbReference>
<dbReference type="InParanoid" id="G2QHM9"/>
<keyword evidence="2 4" id="KW-0863">Zinc-finger</keyword>
<evidence type="ECO:0000256" key="6">
    <source>
        <dbReference type="SAM" id="MobiDB-lite"/>
    </source>
</evidence>
<dbReference type="CDD" id="cd12717">
    <property type="entry name" value="RRM_ETP1"/>
    <property type="match status" value="1"/>
</dbReference>
<dbReference type="STRING" id="573729.G2QHM9"/>
<dbReference type="Proteomes" id="UP000007322">
    <property type="component" value="Chromosome 4"/>
</dbReference>
<feature type="coiled-coil region" evidence="5">
    <location>
        <begin position="696"/>
        <end position="730"/>
    </location>
</feature>
<name>G2QHM9_THET4</name>
<feature type="region of interest" description="Disordered" evidence="6">
    <location>
        <begin position="556"/>
        <end position="578"/>
    </location>
</feature>
<dbReference type="SMART" id="SM00184">
    <property type="entry name" value="RING"/>
    <property type="match status" value="1"/>
</dbReference>
<dbReference type="GO" id="GO:0061630">
    <property type="term" value="F:ubiquitin protein ligase activity"/>
    <property type="evidence" value="ECO:0007669"/>
    <property type="project" value="TreeGrafter"/>
</dbReference>
<evidence type="ECO:0000313" key="9">
    <source>
        <dbReference type="EMBL" id="AEO58889.1"/>
    </source>
</evidence>
<dbReference type="HOGENOM" id="CLU_009969_0_0_1"/>